<proteinExistence type="predicted"/>
<dbReference type="Proteomes" id="UP000054047">
    <property type="component" value="Unassembled WGS sequence"/>
</dbReference>
<dbReference type="GO" id="GO:0016020">
    <property type="term" value="C:membrane"/>
    <property type="evidence" value="ECO:0007669"/>
    <property type="project" value="InterPro"/>
</dbReference>
<dbReference type="InterPro" id="IPR036719">
    <property type="entry name" value="Neuro-gated_channel_TM_sf"/>
</dbReference>
<sequence>MSGQHELNVLGLEKGRDFVSTSVKHNRQLAVAEFEWLASVVERSCFVIFVLCFLFITVGINFIGFLHWYSAGVEYHDD</sequence>
<protein>
    <submittedName>
        <fullName evidence="2">Uncharacterized protein</fullName>
    </submittedName>
</protein>
<organism evidence="2 3">
    <name type="scientific">Ancylostoma duodenale</name>
    <dbReference type="NCBI Taxonomy" id="51022"/>
    <lineage>
        <taxon>Eukaryota</taxon>
        <taxon>Metazoa</taxon>
        <taxon>Ecdysozoa</taxon>
        <taxon>Nematoda</taxon>
        <taxon>Chromadorea</taxon>
        <taxon>Rhabditida</taxon>
        <taxon>Rhabditina</taxon>
        <taxon>Rhabditomorpha</taxon>
        <taxon>Strongyloidea</taxon>
        <taxon>Ancylostomatidae</taxon>
        <taxon>Ancylostomatinae</taxon>
        <taxon>Ancylostoma</taxon>
    </lineage>
</organism>
<evidence type="ECO:0000313" key="2">
    <source>
        <dbReference type="EMBL" id="KIH52135.1"/>
    </source>
</evidence>
<keyword evidence="1" id="KW-0472">Membrane</keyword>
<dbReference type="SUPFAM" id="SSF90112">
    <property type="entry name" value="Neurotransmitter-gated ion-channel transmembrane pore"/>
    <property type="match status" value="1"/>
</dbReference>
<dbReference type="EMBL" id="KN744450">
    <property type="protein sequence ID" value="KIH52135.1"/>
    <property type="molecule type" value="Genomic_DNA"/>
</dbReference>
<keyword evidence="1" id="KW-0812">Transmembrane</keyword>
<accession>A0A0C2FU46</accession>
<evidence type="ECO:0000313" key="3">
    <source>
        <dbReference type="Proteomes" id="UP000054047"/>
    </source>
</evidence>
<dbReference type="GO" id="GO:0006811">
    <property type="term" value="P:monoatomic ion transport"/>
    <property type="evidence" value="ECO:0007669"/>
    <property type="project" value="InterPro"/>
</dbReference>
<keyword evidence="3" id="KW-1185">Reference proteome</keyword>
<evidence type="ECO:0000256" key="1">
    <source>
        <dbReference type="SAM" id="Phobius"/>
    </source>
</evidence>
<gene>
    <name evidence="2" type="ORF">ANCDUO_17765</name>
</gene>
<feature type="transmembrane region" description="Helical" evidence="1">
    <location>
        <begin position="46"/>
        <end position="69"/>
    </location>
</feature>
<dbReference type="OrthoDB" id="5859389at2759"/>
<keyword evidence="1" id="KW-1133">Transmembrane helix</keyword>
<dbReference type="AlphaFoldDB" id="A0A0C2FU46"/>
<name>A0A0C2FU46_9BILA</name>
<reference evidence="2 3" key="1">
    <citation type="submission" date="2013-12" db="EMBL/GenBank/DDBJ databases">
        <title>Draft genome of the parsitic nematode Ancylostoma duodenale.</title>
        <authorList>
            <person name="Mitreva M."/>
        </authorList>
    </citation>
    <scope>NUCLEOTIDE SEQUENCE [LARGE SCALE GENOMIC DNA]</scope>
    <source>
        <strain evidence="2 3">Zhejiang</strain>
    </source>
</reference>